<dbReference type="AlphaFoldDB" id="A0A165GLN9"/>
<feature type="region of interest" description="Disordered" evidence="1">
    <location>
        <begin position="102"/>
        <end position="229"/>
    </location>
</feature>
<evidence type="ECO:0000313" key="3">
    <source>
        <dbReference type="Proteomes" id="UP000076842"/>
    </source>
</evidence>
<evidence type="ECO:0000313" key="2">
    <source>
        <dbReference type="EMBL" id="KZT58224.1"/>
    </source>
</evidence>
<sequence length="460" mass="50846">MRSSSSLVHAHIHQQHTAYMSVSYSSVPRNSPSPPSWHRAAASLSSLATALPFQLPQLPFGVSIWGTLPREDIPDIVLIPPTPERPVISASREENKRLTERFFSAPRPELGPISPTRTDPQCLLPLPYGGRRPKRHDDKENASPARISAPTASRPALASSNPFGPPRPSTAESNPFGAPRLTRPPSAVKCDSLPRHSKNPHRSDPRDPPGLRRLTRPGQNSPTQRRRSASIAGYAELEAFRFPAHNRITYRTTATSNDTKNATISQACRTEAPHNAIEDVRRSATRSVRFAGDENAPAGTHERQARQLTPALPTSATAQRAHQPNVSSAQCAVLPPSPNAPRNNIPRGLALRERTNQVDEVRWQGTGAAGTKAHARAGSMDLERVKRIWEDWNWVDDVRPAKALTANVGKAVGQRVATAVKHSRPERMRSSHLDGWRQEEERFVIGEWDDEDDVWEDLSF</sequence>
<protein>
    <submittedName>
        <fullName evidence="2">Uncharacterized protein</fullName>
    </submittedName>
</protein>
<accession>A0A165GLN9</accession>
<dbReference type="OrthoDB" id="10683505at2759"/>
<reference evidence="2 3" key="1">
    <citation type="journal article" date="2016" name="Mol. Biol. Evol.">
        <title>Comparative Genomics of Early-Diverging Mushroom-Forming Fungi Provides Insights into the Origins of Lignocellulose Decay Capabilities.</title>
        <authorList>
            <person name="Nagy L.G."/>
            <person name="Riley R."/>
            <person name="Tritt A."/>
            <person name="Adam C."/>
            <person name="Daum C."/>
            <person name="Floudas D."/>
            <person name="Sun H."/>
            <person name="Yadav J.S."/>
            <person name="Pangilinan J."/>
            <person name="Larsson K.H."/>
            <person name="Matsuura K."/>
            <person name="Barry K."/>
            <person name="Labutti K."/>
            <person name="Kuo R."/>
            <person name="Ohm R.A."/>
            <person name="Bhattacharya S.S."/>
            <person name="Shirouzu T."/>
            <person name="Yoshinaga Y."/>
            <person name="Martin F.M."/>
            <person name="Grigoriev I.V."/>
            <person name="Hibbett D.S."/>
        </authorList>
    </citation>
    <scope>NUCLEOTIDE SEQUENCE [LARGE SCALE GENOMIC DNA]</scope>
    <source>
        <strain evidence="2 3">HHB12733</strain>
    </source>
</reference>
<name>A0A165GLN9_9BASI</name>
<feature type="compositionally biased region" description="Polar residues" evidence="1">
    <location>
        <begin position="313"/>
        <end position="330"/>
    </location>
</feature>
<gene>
    <name evidence="2" type="ORF">CALCODRAFT_554873</name>
</gene>
<dbReference type="EMBL" id="KV423953">
    <property type="protein sequence ID" value="KZT58224.1"/>
    <property type="molecule type" value="Genomic_DNA"/>
</dbReference>
<organism evidence="2 3">
    <name type="scientific">Calocera cornea HHB12733</name>
    <dbReference type="NCBI Taxonomy" id="1353952"/>
    <lineage>
        <taxon>Eukaryota</taxon>
        <taxon>Fungi</taxon>
        <taxon>Dikarya</taxon>
        <taxon>Basidiomycota</taxon>
        <taxon>Agaricomycotina</taxon>
        <taxon>Dacrymycetes</taxon>
        <taxon>Dacrymycetales</taxon>
        <taxon>Dacrymycetaceae</taxon>
        <taxon>Calocera</taxon>
    </lineage>
</organism>
<dbReference type="Proteomes" id="UP000076842">
    <property type="component" value="Unassembled WGS sequence"/>
</dbReference>
<feature type="compositionally biased region" description="Basic and acidic residues" evidence="1">
    <location>
        <begin position="201"/>
        <end position="210"/>
    </location>
</feature>
<feature type="region of interest" description="Disordered" evidence="1">
    <location>
        <begin position="313"/>
        <end position="344"/>
    </location>
</feature>
<proteinExistence type="predicted"/>
<dbReference type="InParanoid" id="A0A165GLN9"/>
<evidence type="ECO:0000256" key="1">
    <source>
        <dbReference type="SAM" id="MobiDB-lite"/>
    </source>
</evidence>
<keyword evidence="3" id="KW-1185">Reference proteome</keyword>